<evidence type="ECO:0000313" key="7">
    <source>
        <dbReference type="EMBL" id="KTC77050.1"/>
    </source>
</evidence>
<dbReference type="NCBIfam" id="TIGR01730">
    <property type="entry name" value="RND_mfp"/>
    <property type="match status" value="1"/>
</dbReference>
<feature type="domain" description="Multidrug resistance protein MdtA-like alpha-helical hairpin" evidence="3">
    <location>
        <begin position="100"/>
        <end position="159"/>
    </location>
</feature>
<dbReference type="FunFam" id="2.40.30.170:FF:000010">
    <property type="entry name" value="Efflux RND transporter periplasmic adaptor subunit"/>
    <property type="match status" value="1"/>
</dbReference>
<feature type="domain" description="Multidrug resistance protein MdtA-like barrel-sandwich hybrid" evidence="4">
    <location>
        <begin position="67"/>
        <end position="191"/>
    </location>
</feature>
<dbReference type="Gene3D" id="2.40.30.170">
    <property type="match status" value="1"/>
</dbReference>
<dbReference type="GO" id="GO:0015562">
    <property type="term" value="F:efflux transmembrane transporter activity"/>
    <property type="evidence" value="ECO:0007669"/>
    <property type="project" value="TreeGrafter"/>
</dbReference>
<comment type="caution">
    <text evidence="7">The sequence shown here is derived from an EMBL/GenBank/DDBJ whole genome shotgun (WGS) entry which is preliminary data.</text>
</comment>
<evidence type="ECO:0000259" key="3">
    <source>
        <dbReference type="Pfam" id="PF25876"/>
    </source>
</evidence>
<dbReference type="InterPro" id="IPR006143">
    <property type="entry name" value="RND_pump_MFP"/>
</dbReference>
<evidence type="ECO:0000256" key="1">
    <source>
        <dbReference type="ARBA" id="ARBA00009477"/>
    </source>
</evidence>
<feature type="domain" description="YknX-like C-terminal permuted SH3-like" evidence="6">
    <location>
        <begin position="280"/>
        <end position="344"/>
    </location>
</feature>
<dbReference type="EMBL" id="LNXV01000036">
    <property type="protein sequence ID" value="KTC77050.1"/>
    <property type="molecule type" value="Genomic_DNA"/>
</dbReference>
<reference evidence="7 8" key="1">
    <citation type="submission" date="2015-11" db="EMBL/GenBank/DDBJ databases">
        <title>Genomic analysis of 38 Legionella species identifies large and diverse effector repertoires.</title>
        <authorList>
            <person name="Burstein D."/>
            <person name="Amaro F."/>
            <person name="Zusman T."/>
            <person name="Lifshitz Z."/>
            <person name="Cohen O."/>
            <person name="Gilbert J.A."/>
            <person name="Pupko T."/>
            <person name="Shuman H.A."/>
            <person name="Segal G."/>
        </authorList>
    </citation>
    <scope>NUCLEOTIDE SEQUENCE [LARGE SCALE GENOMIC DNA]</scope>
    <source>
        <strain evidence="7 8">ATCC 43878</strain>
    </source>
</reference>
<evidence type="ECO:0000313" key="8">
    <source>
        <dbReference type="Proteomes" id="UP000054742"/>
    </source>
</evidence>
<feature type="coiled-coil region" evidence="2">
    <location>
        <begin position="137"/>
        <end position="164"/>
    </location>
</feature>
<dbReference type="Gene3D" id="1.10.287.470">
    <property type="entry name" value="Helix hairpin bin"/>
    <property type="match status" value="1"/>
</dbReference>
<evidence type="ECO:0000259" key="5">
    <source>
        <dbReference type="Pfam" id="PF25954"/>
    </source>
</evidence>
<evidence type="ECO:0000259" key="6">
    <source>
        <dbReference type="Pfam" id="PF25989"/>
    </source>
</evidence>
<gene>
    <name evidence="7" type="ORF">Lbru_3157</name>
</gene>
<dbReference type="Pfam" id="PF25989">
    <property type="entry name" value="YknX_C"/>
    <property type="match status" value="1"/>
</dbReference>
<protein>
    <submittedName>
        <fullName evidence="7">Hemolysin D</fullName>
    </submittedName>
</protein>
<organism evidence="7 8">
    <name type="scientific">Legionella brunensis</name>
    <dbReference type="NCBI Taxonomy" id="29422"/>
    <lineage>
        <taxon>Bacteria</taxon>
        <taxon>Pseudomonadati</taxon>
        <taxon>Pseudomonadota</taxon>
        <taxon>Gammaproteobacteria</taxon>
        <taxon>Legionellales</taxon>
        <taxon>Legionellaceae</taxon>
        <taxon>Legionella</taxon>
    </lineage>
</organism>
<dbReference type="Pfam" id="PF25917">
    <property type="entry name" value="BSH_RND"/>
    <property type="match status" value="1"/>
</dbReference>
<dbReference type="AlphaFoldDB" id="A0A0W0S191"/>
<name>A0A0W0S191_9GAMM</name>
<dbReference type="InterPro" id="IPR058624">
    <property type="entry name" value="MdtA-like_HH"/>
</dbReference>
<dbReference type="InterPro" id="IPR058637">
    <property type="entry name" value="YknX-like_C"/>
</dbReference>
<dbReference type="InterPro" id="IPR058792">
    <property type="entry name" value="Beta-barrel_RND_2"/>
</dbReference>
<dbReference type="STRING" id="29422.Lbru_3157"/>
<dbReference type="PATRIC" id="fig|29422.6.peg.3336"/>
<feature type="domain" description="CusB-like beta-barrel" evidence="5">
    <location>
        <begin position="199"/>
        <end position="269"/>
    </location>
</feature>
<dbReference type="GO" id="GO:1990281">
    <property type="term" value="C:efflux pump complex"/>
    <property type="evidence" value="ECO:0007669"/>
    <property type="project" value="TreeGrafter"/>
</dbReference>
<dbReference type="Gene3D" id="2.40.420.20">
    <property type="match status" value="1"/>
</dbReference>
<dbReference type="PANTHER" id="PTHR30469">
    <property type="entry name" value="MULTIDRUG RESISTANCE PROTEIN MDTA"/>
    <property type="match status" value="1"/>
</dbReference>
<evidence type="ECO:0000259" key="4">
    <source>
        <dbReference type="Pfam" id="PF25917"/>
    </source>
</evidence>
<keyword evidence="2" id="KW-0175">Coiled coil</keyword>
<dbReference type="Proteomes" id="UP000054742">
    <property type="component" value="Unassembled WGS sequence"/>
</dbReference>
<dbReference type="PANTHER" id="PTHR30469:SF11">
    <property type="entry name" value="BLL4320 PROTEIN"/>
    <property type="match status" value="1"/>
</dbReference>
<dbReference type="Pfam" id="PF25876">
    <property type="entry name" value="HH_MFP_RND"/>
    <property type="match status" value="1"/>
</dbReference>
<dbReference type="Gene3D" id="2.40.50.100">
    <property type="match status" value="1"/>
</dbReference>
<accession>A0A0W0S191</accession>
<keyword evidence="8" id="KW-1185">Reference proteome</keyword>
<dbReference type="RefSeq" id="WP_058443098.1">
    <property type="nucleotide sequence ID" value="NZ_CAAAHU010000008.1"/>
</dbReference>
<sequence length="350" mass="38525">MKYRSIALLLTLVAVLFLTYSVFFPTQKIHGRTIEPKPVIVETAPVTAKILADQFETIGSLASTDNIDISSELAGQISAIYFKPGANVKKGTLLIQLDATVLKSELASAKANLALSETSYERTSELAKRKLASEQALDQALADLRGKQNTVKAKQAQLEKLSLRAPFSGTLGSRQVSIGQYVKVGQPLVRLVANQKLRVEYNLPERYLPRLQEGQQVTVVSDAFPDEVYTGFVNYIDPAVDKETRTIAVEALIDNKQDLLSAGLFVRVNHEFGEKKRRLLVPEESLIPTINGQKIFVLRNDKAVAVPVKTGAHHGAMTEICNGLNKDDVIIIRGQHKLREGSFVIDIHQG</sequence>
<evidence type="ECO:0000256" key="2">
    <source>
        <dbReference type="SAM" id="Coils"/>
    </source>
</evidence>
<dbReference type="SUPFAM" id="SSF111369">
    <property type="entry name" value="HlyD-like secretion proteins"/>
    <property type="match status" value="1"/>
</dbReference>
<comment type="similarity">
    <text evidence="1">Belongs to the membrane fusion protein (MFP) (TC 8.A.1) family.</text>
</comment>
<proteinExistence type="inferred from homology"/>
<dbReference type="InterPro" id="IPR058625">
    <property type="entry name" value="MdtA-like_BSH"/>
</dbReference>
<dbReference type="Pfam" id="PF25954">
    <property type="entry name" value="Beta-barrel_RND_2"/>
    <property type="match status" value="1"/>
</dbReference>
<dbReference type="OrthoDB" id="9806939at2"/>